<evidence type="ECO:0000256" key="2">
    <source>
        <dbReference type="ARBA" id="ARBA00022448"/>
    </source>
</evidence>
<evidence type="ECO:0000256" key="6">
    <source>
        <dbReference type="ARBA" id="ARBA00022982"/>
    </source>
</evidence>
<dbReference type="InterPro" id="IPR008168">
    <property type="entry name" value="Cyt_C_IC"/>
</dbReference>
<dbReference type="GO" id="GO:0020037">
    <property type="term" value="F:heme binding"/>
    <property type="evidence" value="ECO:0007669"/>
    <property type="project" value="InterPro"/>
</dbReference>
<dbReference type="Pfam" id="PF00034">
    <property type="entry name" value="Cytochrom_C"/>
    <property type="match status" value="1"/>
</dbReference>
<sequence>MNKASKHDASKPLRNAVRPPESYEPWETHNRIPLPVIWIALALGIWGTAMLFEDQTSYGVAQSEREAGEMLAHGAAESGEAVFLANCSTCHQPNGVGVRLAVPPLDGSEFAKAGPEVVAQIMLRGIDGPIRVKGFTYDGHMPSFATALSDAEIAQVAAYVSTRFGGQEAALSPANVGTLRESVSGRDSWQGGAELASLVAGLPPQPAMSERTESAINPAVSDLIFAGSGNVWACASCHGGLGQGVENTPRLAGLSEGYLAGQLRDFRDGARYNEHMVFVASALSDAEIDGLARYYAGLRVASTAGPSLGGDLARGEEIALRGDWGQGIPACFSCHGPSGFGVAPDFPALAAQQPAYVASQLAAWAGGHRNNSPLGLMDQISAAMSERDRRSVADYLATLPAVPAVGPDAIAQLEGSDDGR</sequence>
<protein>
    <submittedName>
        <fullName evidence="11">Putative cytochrome c4</fullName>
    </submittedName>
</protein>
<reference evidence="11 12" key="1">
    <citation type="submission" date="2015-09" db="EMBL/GenBank/DDBJ databases">
        <title>Complete genome sequence of Defluviimonas alba cai42t isolated from an oilfield in Xinjiang.</title>
        <authorList>
            <person name="Geng S."/>
            <person name="Pan X."/>
            <person name="Wu X."/>
        </authorList>
    </citation>
    <scope>NUCLEOTIDE SEQUENCE [LARGE SCALE GENOMIC DNA]</scope>
    <source>
        <strain evidence="12">cai42</strain>
    </source>
</reference>
<keyword evidence="12" id="KW-1185">Reference proteome</keyword>
<keyword evidence="6" id="KW-0249">Electron transport</keyword>
<feature type="domain" description="Cytochrome c" evidence="10">
    <location>
        <begin position="310"/>
        <end position="400"/>
    </location>
</feature>
<dbReference type="Gene3D" id="1.10.760.10">
    <property type="entry name" value="Cytochrome c-like domain"/>
    <property type="match status" value="3"/>
</dbReference>
<name>A0A165SUC3_9RHOB</name>
<feature type="domain" description="Cytochrome c" evidence="10">
    <location>
        <begin position="74"/>
        <end position="164"/>
    </location>
</feature>
<evidence type="ECO:0000256" key="1">
    <source>
        <dbReference type="ARBA" id="ARBA00001926"/>
    </source>
</evidence>
<dbReference type="PANTHER" id="PTHR33751:SF11">
    <property type="entry name" value="BLL4483 PROTEIN"/>
    <property type="match status" value="1"/>
</dbReference>
<feature type="region of interest" description="Disordered" evidence="9">
    <location>
        <begin position="1"/>
        <end position="25"/>
    </location>
</feature>
<keyword evidence="7 8" id="KW-0408">Iron</keyword>
<dbReference type="InterPro" id="IPR009056">
    <property type="entry name" value="Cyt_c-like_dom"/>
</dbReference>
<dbReference type="KEGG" id="daa:AKL17_3967"/>
<evidence type="ECO:0000256" key="4">
    <source>
        <dbReference type="ARBA" id="ARBA00022660"/>
    </source>
</evidence>
<gene>
    <name evidence="11" type="ORF">AKL17_3967</name>
</gene>
<dbReference type="InterPro" id="IPR036909">
    <property type="entry name" value="Cyt_c-like_dom_sf"/>
</dbReference>
<evidence type="ECO:0000256" key="8">
    <source>
        <dbReference type="PROSITE-ProRule" id="PRU00433"/>
    </source>
</evidence>
<organism evidence="11 12">
    <name type="scientific">Frigidibacter mobilis</name>
    <dbReference type="NCBI Taxonomy" id="1335048"/>
    <lineage>
        <taxon>Bacteria</taxon>
        <taxon>Pseudomonadati</taxon>
        <taxon>Pseudomonadota</taxon>
        <taxon>Alphaproteobacteria</taxon>
        <taxon>Rhodobacterales</taxon>
        <taxon>Paracoccaceae</taxon>
        <taxon>Frigidibacter</taxon>
    </lineage>
</organism>
<keyword evidence="4" id="KW-0679">Respiratory chain</keyword>
<evidence type="ECO:0000256" key="3">
    <source>
        <dbReference type="ARBA" id="ARBA00022617"/>
    </source>
</evidence>
<dbReference type="PRINTS" id="PR00605">
    <property type="entry name" value="CYTCHROMECIC"/>
</dbReference>
<dbReference type="PROSITE" id="PS51007">
    <property type="entry name" value="CYTC"/>
    <property type="match status" value="3"/>
</dbReference>
<dbReference type="RefSeq" id="WP_066816165.1">
    <property type="nucleotide sequence ID" value="NZ_CP012661.1"/>
</dbReference>
<keyword evidence="3 8" id="KW-0349">Heme</keyword>
<accession>A0A165SUC3</accession>
<proteinExistence type="predicted"/>
<evidence type="ECO:0000313" key="12">
    <source>
        <dbReference type="Proteomes" id="UP000076128"/>
    </source>
</evidence>
<feature type="compositionally biased region" description="Basic and acidic residues" evidence="9">
    <location>
        <begin position="1"/>
        <end position="11"/>
    </location>
</feature>
<dbReference type="GO" id="GO:0009055">
    <property type="term" value="F:electron transfer activity"/>
    <property type="evidence" value="ECO:0007669"/>
    <property type="project" value="InterPro"/>
</dbReference>
<keyword evidence="2" id="KW-0813">Transport</keyword>
<comment type="cofactor">
    <cofactor evidence="1">
        <name>heme c</name>
        <dbReference type="ChEBI" id="CHEBI:61717"/>
    </cofactor>
</comment>
<dbReference type="STRING" id="1335048.AKL17_3967"/>
<dbReference type="EMBL" id="CP012661">
    <property type="protein sequence ID" value="AMY71189.1"/>
    <property type="molecule type" value="Genomic_DNA"/>
</dbReference>
<dbReference type="Proteomes" id="UP000076128">
    <property type="component" value="Chromosome"/>
</dbReference>
<evidence type="ECO:0000256" key="7">
    <source>
        <dbReference type="ARBA" id="ARBA00023004"/>
    </source>
</evidence>
<dbReference type="PANTHER" id="PTHR33751">
    <property type="entry name" value="CBB3-TYPE CYTOCHROME C OXIDASE SUBUNIT FIXP"/>
    <property type="match status" value="1"/>
</dbReference>
<evidence type="ECO:0000259" key="10">
    <source>
        <dbReference type="PROSITE" id="PS51007"/>
    </source>
</evidence>
<dbReference type="InterPro" id="IPR050597">
    <property type="entry name" value="Cytochrome_c_Oxidase_Subunit"/>
</dbReference>
<evidence type="ECO:0000256" key="9">
    <source>
        <dbReference type="SAM" id="MobiDB-lite"/>
    </source>
</evidence>
<dbReference type="SUPFAM" id="SSF46626">
    <property type="entry name" value="Cytochrome c"/>
    <property type="match status" value="3"/>
</dbReference>
<feature type="domain" description="Cytochrome c" evidence="10">
    <location>
        <begin position="216"/>
        <end position="299"/>
    </location>
</feature>
<dbReference type="Pfam" id="PF13442">
    <property type="entry name" value="Cytochrome_CBB3"/>
    <property type="match status" value="1"/>
</dbReference>
<evidence type="ECO:0000256" key="5">
    <source>
        <dbReference type="ARBA" id="ARBA00022723"/>
    </source>
</evidence>
<keyword evidence="5 8" id="KW-0479">Metal-binding</keyword>
<dbReference type="AlphaFoldDB" id="A0A165SUC3"/>
<dbReference type="OrthoDB" id="9773456at2"/>
<evidence type="ECO:0000313" key="11">
    <source>
        <dbReference type="EMBL" id="AMY71189.1"/>
    </source>
</evidence>
<dbReference type="GO" id="GO:0005506">
    <property type="term" value="F:iron ion binding"/>
    <property type="evidence" value="ECO:0007669"/>
    <property type="project" value="InterPro"/>
</dbReference>